<protein>
    <submittedName>
        <fullName evidence="1">Uncharacterized protein</fullName>
    </submittedName>
</protein>
<organism evidence="1">
    <name type="scientific">marine metagenome</name>
    <dbReference type="NCBI Taxonomy" id="408172"/>
    <lineage>
        <taxon>unclassified sequences</taxon>
        <taxon>metagenomes</taxon>
        <taxon>ecological metagenomes</taxon>
    </lineage>
</organism>
<sequence>MDMGSFGSSPANPTDPQIQWRNLMYAVPDVDEVVAVAKELGIH</sequence>
<gene>
    <name evidence="1" type="ORF">METZ01_LOCUS190537</name>
</gene>
<accession>A0A382DJ83</accession>
<dbReference type="EMBL" id="UINC01039340">
    <property type="protein sequence ID" value="SVB37683.1"/>
    <property type="molecule type" value="Genomic_DNA"/>
</dbReference>
<dbReference type="AlphaFoldDB" id="A0A382DJ83"/>
<evidence type="ECO:0000313" key="1">
    <source>
        <dbReference type="EMBL" id="SVB37683.1"/>
    </source>
</evidence>
<feature type="non-terminal residue" evidence="1">
    <location>
        <position position="43"/>
    </location>
</feature>
<proteinExistence type="predicted"/>
<reference evidence="1" key="1">
    <citation type="submission" date="2018-05" db="EMBL/GenBank/DDBJ databases">
        <authorList>
            <person name="Lanie J.A."/>
            <person name="Ng W.-L."/>
            <person name="Kazmierczak K.M."/>
            <person name="Andrzejewski T.M."/>
            <person name="Davidsen T.M."/>
            <person name="Wayne K.J."/>
            <person name="Tettelin H."/>
            <person name="Glass J.I."/>
            <person name="Rusch D."/>
            <person name="Podicherti R."/>
            <person name="Tsui H.-C.T."/>
            <person name="Winkler M.E."/>
        </authorList>
    </citation>
    <scope>NUCLEOTIDE SEQUENCE</scope>
</reference>
<name>A0A382DJ83_9ZZZZ</name>